<reference evidence="2 3" key="1">
    <citation type="journal article" date="2013" name="Genome Announc.">
        <title>Draft Genome Sequence of the Cellulolytic, Mesophilic, Anaerobic Bacterium Clostridium termitidis Strain CT1112 (DSM 5398).</title>
        <authorList>
            <person name="Lal S."/>
            <person name="Ramachandran U."/>
            <person name="Zhang X."/>
            <person name="Munir R."/>
            <person name="Sparling R."/>
            <person name="Levin D.B."/>
        </authorList>
    </citation>
    <scope>NUCLEOTIDE SEQUENCE [LARGE SCALE GENOMIC DNA]</scope>
    <source>
        <strain evidence="2 3">CT1112</strain>
    </source>
</reference>
<evidence type="ECO:0000313" key="3">
    <source>
        <dbReference type="Proteomes" id="UP000014155"/>
    </source>
</evidence>
<keyword evidence="3" id="KW-1185">Reference proteome</keyword>
<protein>
    <submittedName>
        <fullName evidence="2">Uncharacterized protein</fullName>
    </submittedName>
</protein>
<dbReference type="STRING" id="1195236.CTER_0784"/>
<comment type="caution">
    <text evidence="2">The sequence shown here is derived from an EMBL/GenBank/DDBJ whole genome shotgun (WGS) entry which is preliminary data.</text>
</comment>
<dbReference type="PATRIC" id="fig|1195236.3.peg.1078"/>
<gene>
    <name evidence="2" type="ORF">CTER_0784</name>
</gene>
<evidence type="ECO:0000256" key="1">
    <source>
        <dbReference type="SAM" id="Phobius"/>
    </source>
</evidence>
<dbReference type="Pfam" id="PF22268">
    <property type="entry name" value="DUF6954"/>
    <property type="match status" value="1"/>
</dbReference>
<dbReference type="RefSeq" id="WP_004624198.1">
    <property type="nucleotide sequence ID" value="NZ_AORV01000021.1"/>
</dbReference>
<dbReference type="eggNOG" id="ENOG5033H44">
    <property type="taxonomic scope" value="Bacteria"/>
</dbReference>
<keyword evidence="1" id="KW-0812">Transmembrane</keyword>
<keyword evidence="1" id="KW-1133">Transmembrane helix</keyword>
<sequence>MKTVFYIFMGAVFILVTFFGLGPVLLADGSLNERILTLVVVILIYLLLGWITLGYARKNRQK</sequence>
<dbReference type="InterPro" id="IPR054229">
    <property type="entry name" value="DUF6954"/>
</dbReference>
<dbReference type="EMBL" id="AORV01000021">
    <property type="protein sequence ID" value="EMS73285.1"/>
    <property type="molecule type" value="Genomic_DNA"/>
</dbReference>
<feature type="transmembrane region" description="Helical" evidence="1">
    <location>
        <begin position="36"/>
        <end position="56"/>
    </location>
</feature>
<dbReference type="AlphaFoldDB" id="S0FM24"/>
<proteinExistence type="predicted"/>
<keyword evidence="1" id="KW-0472">Membrane</keyword>
<name>S0FM24_RUMCE</name>
<dbReference type="Proteomes" id="UP000014155">
    <property type="component" value="Unassembled WGS sequence"/>
</dbReference>
<accession>S0FM24</accession>
<organism evidence="2 3">
    <name type="scientific">Ruminiclostridium cellobioparum subsp. termitidis CT1112</name>
    <dbReference type="NCBI Taxonomy" id="1195236"/>
    <lineage>
        <taxon>Bacteria</taxon>
        <taxon>Bacillati</taxon>
        <taxon>Bacillota</taxon>
        <taxon>Clostridia</taxon>
        <taxon>Eubacteriales</taxon>
        <taxon>Oscillospiraceae</taxon>
        <taxon>Ruminiclostridium</taxon>
    </lineage>
</organism>
<evidence type="ECO:0000313" key="2">
    <source>
        <dbReference type="EMBL" id="EMS73285.1"/>
    </source>
</evidence>